<dbReference type="AlphaFoldDB" id="A0A8W8NIY1"/>
<organism evidence="3 4">
    <name type="scientific">Magallana gigas</name>
    <name type="common">Pacific oyster</name>
    <name type="synonym">Crassostrea gigas</name>
    <dbReference type="NCBI Taxonomy" id="29159"/>
    <lineage>
        <taxon>Eukaryota</taxon>
        <taxon>Metazoa</taxon>
        <taxon>Spiralia</taxon>
        <taxon>Lophotrochozoa</taxon>
        <taxon>Mollusca</taxon>
        <taxon>Bivalvia</taxon>
        <taxon>Autobranchia</taxon>
        <taxon>Pteriomorphia</taxon>
        <taxon>Ostreida</taxon>
        <taxon>Ostreoidea</taxon>
        <taxon>Ostreidae</taxon>
        <taxon>Magallana</taxon>
    </lineage>
</organism>
<keyword evidence="2" id="KW-0732">Signal</keyword>
<feature type="compositionally biased region" description="Polar residues" evidence="1">
    <location>
        <begin position="153"/>
        <end position="168"/>
    </location>
</feature>
<feature type="chain" id="PRO_5036446132" evidence="2">
    <location>
        <begin position="30"/>
        <end position="224"/>
    </location>
</feature>
<proteinExistence type="predicted"/>
<dbReference type="Gene3D" id="2.170.300.10">
    <property type="entry name" value="Tie2 ligand-binding domain superfamily"/>
    <property type="match status" value="1"/>
</dbReference>
<feature type="signal peptide" evidence="2">
    <location>
        <begin position="1"/>
        <end position="29"/>
    </location>
</feature>
<evidence type="ECO:0000256" key="1">
    <source>
        <dbReference type="SAM" id="MobiDB-lite"/>
    </source>
</evidence>
<feature type="region of interest" description="Disordered" evidence="1">
    <location>
        <begin position="153"/>
        <end position="174"/>
    </location>
</feature>
<sequence length="224" mass="24973">MDKNIAGRHQLFAYTHFVLLAFAITWSKAKECGQSTSSKICCSGYREINGTCRECIGYYGKDCSDPCPTGLYGKRCAESCECSVNETCNQFVGCMPKPAFESKYRKSVHFESCFSLYLSVIALTASQIVTLICCLKTLRWKGCSLSAKQTERSTGLSTGRTPSQTNIGMSEARNESSRHLGISCEEEITNGLHCHTDRYQNILECPLDIHVYDTFETADRIKKA</sequence>
<evidence type="ECO:0000313" key="3">
    <source>
        <dbReference type="EnsemblMetazoa" id="G6420.1:cds"/>
    </source>
</evidence>
<evidence type="ECO:0000256" key="2">
    <source>
        <dbReference type="SAM" id="SignalP"/>
    </source>
</evidence>
<keyword evidence="4" id="KW-1185">Reference proteome</keyword>
<dbReference type="EnsemblMetazoa" id="G6420.1">
    <property type="protein sequence ID" value="G6420.1:cds"/>
    <property type="gene ID" value="G6420"/>
</dbReference>
<accession>A0A8W8NIY1</accession>
<protein>
    <submittedName>
        <fullName evidence="3">Uncharacterized protein</fullName>
    </submittedName>
</protein>
<dbReference type="Proteomes" id="UP000005408">
    <property type="component" value="Unassembled WGS sequence"/>
</dbReference>
<evidence type="ECO:0000313" key="4">
    <source>
        <dbReference type="Proteomes" id="UP000005408"/>
    </source>
</evidence>
<reference evidence="3" key="1">
    <citation type="submission" date="2022-08" db="UniProtKB">
        <authorList>
            <consortium name="EnsemblMetazoa"/>
        </authorList>
    </citation>
    <scope>IDENTIFICATION</scope>
    <source>
        <strain evidence="3">05x7-T-G4-1.051#20</strain>
    </source>
</reference>
<name>A0A8W8NIY1_MAGGI</name>